<dbReference type="AlphaFoldDB" id="A0A0S4TUP0"/>
<accession>A0A0S4TUP0</accession>
<evidence type="ECO:0000313" key="2">
    <source>
        <dbReference type="EMBL" id="CUV13473.1"/>
    </source>
</evidence>
<dbReference type="InterPro" id="IPR036610">
    <property type="entry name" value="PEBP-like_sf"/>
</dbReference>
<dbReference type="CDD" id="cd00865">
    <property type="entry name" value="PEBP_bact_arch"/>
    <property type="match status" value="1"/>
</dbReference>
<sequence>MGMTQPVPAPGDNRDEDMPPRTRFLPILLAALYAATAVPQARPPMTLTLTSPAFAAGAEMPGRLTCEGTDTSPPLAWTGVPAGTRSLALIVDDPDAPDPAAPRMTWVHWVLYNIPPATAVLAEDAARSHLPSGTREGTNDWQRTGYGGPCPPIGRHRYFHKLYALDTELPDLGTPDKATLERAMRGHVLAQAELVGTYQKHKR</sequence>
<feature type="region of interest" description="Disordered" evidence="1">
    <location>
        <begin position="1"/>
        <end position="20"/>
    </location>
</feature>
<gene>
    <name evidence="2" type="ORF">RUN39_v1_590031</name>
</gene>
<name>A0A0S4TUP0_RALSL</name>
<dbReference type="InterPro" id="IPR008914">
    <property type="entry name" value="PEBP"/>
</dbReference>
<dbReference type="Pfam" id="PF01161">
    <property type="entry name" value="PBP"/>
    <property type="match status" value="1"/>
</dbReference>
<dbReference type="EMBL" id="LN899819">
    <property type="protein sequence ID" value="CUV13473.1"/>
    <property type="molecule type" value="Genomic_DNA"/>
</dbReference>
<evidence type="ECO:0000256" key="1">
    <source>
        <dbReference type="SAM" id="MobiDB-lite"/>
    </source>
</evidence>
<dbReference type="NCBIfam" id="TIGR00481">
    <property type="entry name" value="YbhB/YbcL family Raf kinase inhibitor-like protein"/>
    <property type="match status" value="1"/>
</dbReference>
<reference evidence="2" key="1">
    <citation type="submission" date="2015-10" db="EMBL/GenBank/DDBJ databases">
        <authorList>
            <person name="Gilbert D.G."/>
        </authorList>
    </citation>
    <scope>NUCLEOTIDE SEQUENCE</scope>
    <source>
        <strain evidence="2">Phyl III-seqv23</strain>
    </source>
</reference>
<dbReference type="PANTHER" id="PTHR30289:SF1">
    <property type="entry name" value="PEBP (PHOSPHATIDYLETHANOLAMINE-BINDING PROTEIN) FAMILY PROTEIN"/>
    <property type="match status" value="1"/>
</dbReference>
<dbReference type="Gene3D" id="3.90.280.10">
    <property type="entry name" value="PEBP-like"/>
    <property type="match status" value="1"/>
</dbReference>
<dbReference type="SUPFAM" id="SSF49777">
    <property type="entry name" value="PEBP-like"/>
    <property type="match status" value="1"/>
</dbReference>
<organism evidence="2">
    <name type="scientific">Ralstonia solanacearum</name>
    <name type="common">Pseudomonas solanacearum</name>
    <dbReference type="NCBI Taxonomy" id="305"/>
    <lineage>
        <taxon>Bacteria</taxon>
        <taxon>Pseudomonadati</taxon>
        <taxon>Pseudomonadota</taxon>
        <taxon>Betaproteobacteria</taxon>
        <taxon>Burkholderiales</taxon>
        <taxon>Burkholderiaceae</taxon>
        <taxon>Ralstonia</taxon>
        <taxon>Ralstonia solanacearum species complex</taxon>
    </lineage>
</organism>
<dbReference type="PANTHER" id="PTHR30289">
    <property type="entry name" value="UNCHARACTERIZED PROTEIN YBCL-RELATED"/>
    <property type="match status" value="1"/>
</dbReference>
<dbReference type="InterPro" id="IPR005247">
    <property type="entry name" value="YbhB_YbcL/LppC-like"/>
</dbReference>
<proteinExistence type="predicted"/>
<protein>
    <recommendedName>
        <fullName evidence="3">Phosphatidylethanolamine-binding protein</fullName>
    </recommendedName>
</protein>
<evidence type="ECO:0008006" key="3">
    <source>
        <dbReference type="Google" id="ProtNLM"/>
    </source>
</evidence>